<evidence type="ECO:0000313" key="2">
    <source>
        <dbReference type="EMBL" id="SEF87894.1"/>
    </source>
</evidence>
<dbReference type="Pfam" id="PF06568">
    <property type="entry name" value="YjiS-like"/>
    <property type="match status" value="1"/>
</dbReference>
<keyword evidence="3" id="KW-1185">Reference proteome</keyword>
<reference evidence="2 3" key="1">
    <citation type="submission" date="2016-10" db="EMBL/GenBank/DDBJ databases">
        <authorList>
            <person name="de Groot N.N."/>
        </authorList>
    </citation>
    <scope>NUCLEOTIDE SEQUENCE [LARGE SCALE GENOMIC DNA]</scope>
    <source>
        <strain evidence="2 3">DSM 22012</strain>
    </source>
</reference>
<dbReference type="RefSeq" id="WP_235009039.1">
    <property type="nucleotide sequence ID" value="NZ_FNVQ01000001.1"/>
</dbReference>
<protein>
    <recommendedName>
        <fullName evidence="1">YjiS-like domain-containing protein</fullName>
    </recommendedName>
</protein>
<feature type="domain" description="YjiS-like" evidence="1">
    <location>
        <begin position="44"/>
        <end position="72"/>
    </location>
</feature>
<proteinExistence type="predicted"/>
<evidence type="ECO:0000313" key="3">
    <source>
        <dbReference type="Proteomes" id="UP000236745"/>
    </source>
</evidence>
<dbReference type="InterPro" id="IPR009506">
    <property type="entry name" value="YjiS-like"/>
</dbReference>
<dbReference type="EMBL" id="FNVQ01000001">
    <property type="protein sequence ID" value="SEF87894.1"/>
    <property type="molecule type" value="Genomic_DNA"/>
</dbReference>
<sequence>MESQMTAYDTCKQAASPLGVYSNFKLLDISEKPYTSIKIFLRCWYRNWRTRKQLLALSSQDLKDIGITRVDALQEAKKPFWRY</sequence>
<organism evidence="2 3">
    <name type="scientific">Marinobacterium lutimaris</name>
    <dbReference type="NCBI Taxonomy" id="568106"/>
    <lineage>
        <taxon>Bacteria</taxon>
        <taxon>Pseudomonadati</taxon>
        <taxon>Pseudomonadota</taxon>
        <taxon>Gammaproteobacteria</taxon>
        <taxon>Oceanospirillales</taxon>
        <taxon>Oceanospirillaceae</taxon>
        <taxon>Marinobacterium</taxon>
    </lineage>
</organism>
<evidence type="ECO:0000259" key="1">
    <source>
        <dbReference type="Pfam" id="PF06568"/>
    </source>
</evidence>
<dbReference type="Proteomes" id="UP000236745">
    <property type="component" value="Unassembled WGS sequence"/>
</dbReference>
<accession>A0A1H5VKW0</accession>
<name>A0A1H5VKW0_9GAMM</name>
<gene>
    <name evidence="2" type="ORF">SAMN05444390_101765</name>
</gene>
<dbReference type="AlphaFoldDB" id="A0A1H5VKW0"/>